<dbReference type="GO" id="GO:0003700">
    <property type="term" value="F:DNA-binding transcription factor activity"/>
    <property type="evidence" value="ECO:0007669"/>
    <property type="project" value="InterPro"/>
</dbReference>
<reference evidence="6 7" key="1">
    <citation type="submission" date="2017-05" db="EMBL/GenBank/DDBJ databases">
        <title>Complete and WGS of Bordetella genogroups.</title>
        <authorList>
            <person name="Spilker T."/>
            <person name="LiPuma J."/>
        </authorList>
    </citation>
    <scope>NUCLEOTIDE SEQUENCE [LARGE SCALE GENOMIC DNA]</scope>
    <source>
        <strain evidence="6 7">AU7206</strain>
    </source>
</reference>
<dbReference type="PROSITE" id="PS50931">
    <property type="entry name" value="HTH_LYSR"/>
    <property type="match status" value="1"/>
</dbReference>
<keyword evidence="7" id="KW-1185">Reference proteome</keyword>
<dbReference type="SUPFAM" id="SSF53850">
    <property type="entry name" value="Periplasmic binding protein-like II"/>
    <property type="match status" value="1"/>
</dbReference>
<evidence type="ECO:0000313" key="7">
    <source>
        <dbReference type="Proteomes" id="UP000194161"/>
    </source>
</evidence>
<comment type="similarity">
    <text evidence="1">Belongs to the LysR transcriptional regulatory family.</text>
</comment>
<dbReference type="GO" id="GO:0009089">
    <property type="term" value="P:lysine biosynthetic process via diaminopimelate"/>
    <property type="evidence" value="ECO:0007669"/>
    <property type="project" value="TreeGrafter"/>
</dbReference>
<dbReference type="PANTHER" id="PTHR30427">
    <property type="entry name" value="TRANSCRIPTIONAL ACTIVATOR PROTEIN LYSR"/>
    <property type="match status" value="1"/>
</dbReference>
<dbReference type="STRING" id="463040.CAL15_20860"/>
<protein>
    <recommendedName>
        <fullName evidence="5">HTH lysR-type domain-containing protein</fullName>
    </recommendedName>
</protein>
<accession>A0A1W6ZGV6</accession>
<proteinExistence type="inferred from homology"/>
<dbReference type="AlphaFoldDB" id="A0A1W6ZGV6"/>
<dbReference type="Gene3D" id="1.10.10.10">
    <property type="entry name" value="Winged helix-like DNA-binding domain superfamily/Winged helix DNA-binding domain"/>
    <property type="match status" value="1"/>
</dbReference>
<dbReference type="Proteomes" id="UP000194161">
    <property type="component" value="Chromosome"/>
</dbReference>
<dbReference type="EMBL" id="CP021111">
    <property type="protein sequence ID" value="ARP96596.1"/>
    <property type="molecule type" value="Genomic_DNA"/>
</dbReference>
<dbReference type="PRINTS" id="PR00039">
    <property type="entry name" value="HTHLYSR"/>
</dbReference>
<keyword evidence="3" id="KW-0238">DNA-binding</keyword>
<evidence type="ECO:0000256" key="3">
    <source>
        <dbReference type="ARBA" id="ARBA00023125"/>
    </source>
</evidence>
<sequence length="330" mass="36004">MPIPRIPPCGGCGWICAPDAPASDRAVAPLAMNLRQIEVFRAVMLAGSVSGAAQMLHVSQPAVSRLISYTEQRLGFALFQRLRGRLHPTAEAQKLFGEIEVLYQAVQRINGLADDLANQTGGMLRVACSPSLAYALMPMAIAAFARRWPDVKVAFEGMLAEPLVDALLTQRVDLAVAIVPLQHPRIQTHRLYRNRIVAVLPPGHRLAARRRLRVTDLRDERVIGYSPETPLAHAIGRLYDGAHLAPRWVAEVKQTHVACAMAQQGLGIALVDEQARVGGAWPDLQMRELSPSIDLQVRLGYSRHEPLPALAQAFADELRALDHPGLVAAG</sequence>
<dbReference type="Gene3D" id="3.40.190.290">
    <property type="match status" value="1"/>
</dbReference>
<feature type="domain" description="HTH lysR-type" evidence="5">
    <location>
        <begin position="32"/>
        <end position="89"/>
    </location>
</feature>
<dbReference type="InterPro" id="IPR000847">
    <property type="entry name" value="LysR_HTH_N"/>
</dbReference>
<keyword evidence="4" id="KW-0804">Transcription</keyword>
<evidence type="ECO:0000256" key="1">
    <source>
        <dbReference type="ARBA" id="ARBA00009437"/>
    </source>
</evidence>
<dbReference type="InterPro" id="IPR036390">
    <property type="entry name" value="WH_DNA-bd_sf"/>
</dbReference>
<evidence type="ECO:0000259" key="5">
    <source>
        <dbReference type="PROSITE" id="PS50931"/>
    </source>
</evidence>
<name>A0A1W6ZGV6_9BORD</name>
<dbReference type="PANTHER" id="PTHR30427:SF1">
    <property type="entry name" value="TRANSCRIPTIONAL ACTIVATOR PROTEIN LYSR"/>
    <property type="match status" value="1"/>
</dbReference>
<dbReference type="GO" id="GO:0043565">
    <property type="term" value="F:sequence-specific DNA binding"/>
    <property type="evidence" value="ECO:0007669"/>
    <property type="project" value="TreeGrafter"/>
</dbReference>
<keyword evidence="2" id="KW-0805">Transcription regulation</keyword>
<dbReference type="Pfam" id="PF00126">
    <property type="entry name" value="HTH_1"/>
    <property type="match status" value="1"/>
</dbReference>
<dbReference type="InterPro" id="IPR005119">
    <property type="entry name" value="LysR_subst-bd"/>
</dbReference>
<organism evidence="6 7">
    <name type="scientific">Bordetella genomosp. 13</name>
    <dbReference type="NCBI Taxonomy" id="463040"/>
    <lineage>
        <taxon>Bacteria</taxon>
        <taxon>Pseudomonadati</taxon>
        <taxon>Pseudomonadota</taxon>
        <taxon>Betaproteobacteria</taxon>
        <taxon>Burkholderiales</taxon>
        <taxon>Alcaligenaceae</taxon>
        <taxon>Bordetella</taxon>
    </lineage>
</organism>
<dbReference type="SUPFAM" id="SSF46785">
    <property type="entry name" value="Winged helix' DNA-binding domain"/>
    <property type="match status" value="1"/>
</dbReference>
<dbReference type="GO" id="GO:0010628">
    <property type="term" value="P:positive regulation of gene expression"/>
    <property type="evidence" value="ECO:0007669"/>
    <property type="project" value="TreeGrafter"/>
</dbReference>
<dbReference type="Pfam" id="PF03466">
    <property type="entry name" value="LysR_substrate"/>
    <property type="match status" value="1"/>
</dbReference>
<evidence type="ECO:0000313" key="6">
    <source>
        <dbReference type="EMBL" id="ARP96596.1"/>
    </source>
</evidence>
<gene>
    <name evidence="6" type="ORF">CAL15_20860</name>
</gene>
<dbReference type="OrthoDB" id="110033at2"/>
<evidence type="ECO:0000256" key="4">
    <source>
        <dbReference type="ARBA" id="ARBA00023163"/>
    </source>
</evidence>
<evidence type="ECO:0000256" key="2">
    <source>
        <dbReference type="ARBA" id="ARBA00023015"/>
    </source>
</evidence>
<dbReference type="InterPro" id="IPR036388">
    <property type="entry name" value="WH-like_DNA-bd_sf"/>
</dbReference>
<dbReference type="KEGG" id="bgm:CAL15_20860"/>